<dbReference type="InterPro" id="IPR012933">
    <property type="entry name" value="HicA_mRNA_interferase"/>
</dbReference>
<comment type="similarity">
    <text evidence="1">Belongs to the HicA mRNA interferase family.</text>
</comment>
<dbReference type="GO" id="GO:0004519">
    <property type="term" value="F:endonuclease activity"/>
    <property type="evidence" value="ECO:0007669"/>
    <property type="project" value="UniProtKB-KW"/>
</dbReference>
<evidence type="ECO:0000256" key="7">
    <source>
        <dbReference type="ARBA" id="ARBA00023016"/>
    </source>
</evidence>
<dbReference type="RefSeq" id="WP_034719804.1">
    <property type="nucleotide sequence ID" value="NZ_FOIX01000004.1"/>
</dbReference>
<evidence type="ECO:0000313" key="9">
    <source>
        <dbReference type="EMBL" id="VEH99025.1"/>
    </source>
</evidence>
<dbReference type="Proteomes" id="UP000270036">
    <property type="component" value="Chromosome"/>
</dbReference>
<evidence type="ECO:0000256" key="4">
    <source>
        <dbReference type="ARBA" id="ARBA00022759"/>
    </source>
</evidence>
<dbReference type="AlphaFoldDB" id="A0A3S4VEL9"/>
<dbReference type="SUPFAM" id="SSF54786">
    <property type="entry name" value="YcfA/nrd intein domain"/>
    <property type="match status" value="1"/>
</dbReference>
<reference evidence="9 11" key="2">
    <citation type="submission" date="2018-12" db="EMBL/GenBank/DDBJ databases">
        <authorList>
            <consortium name="Pathogen Informatics"/>
        </authorList>
    </citation>
    <scope>NUCLEOTIDE SEQUENCE [LARGE SCALE GENOMIC DNA]</scope>
    <source>
        <strain evidence="9 11">NCTC13489</strain>
    </source>
</reference>
<dbReference type="GO" id="GO:0003729">
    <property type="term" value="F:mRNA binding"/>
    <property type="evidence" value="ECO:0007669"/>
    <property type="project" value="InterPro"/>
</dbReference>
<dbReference type="KEGG" id="cant:NCTC13489_01295"/>
<keyword evidence="3" id="KW-0540">Nuclease</keyword>
<dbReference type="OrthoDB" id="9798547at2"/>
<organism evidence="9 11">
    <name type="scientific">Kaistella antarctica</name>
    <dbReference type="NCBI Taxonomy" id="266748"/>
    <lineage>
        <taxon>Bacteria</taxon>
        <taxon>Pseudomonadati</taxon>
        <taxon>Bacteroidota</taxon>
        <taxon>Flavobacteriia</taxon>
        <taxon>Flavobacteriales</taxon>
        <taxon>Weeksellaceae</taxon>
        <taxon>Chryseobacterium group</taxon>
        <taxon>Kaistella</taxon>
    </lineage>
</organism>
<dbReference type="Proteomes" id="UP000028349">
    <property type="component" value="Unassembled WGS sequence"/>
</dbReference>
<evidence type="ECO:0000256" key="6">
    <source>
        <dbReference type="ARBA" id="ARBA00022884"/>
    </source>
</evidence>
<reference evidence="8 10" key="1">
    <citation type="submission" date="2014-07" db="EMBL/GenBank/DDBJ databases">
        <authorList>
            <person name="Pisani N.G."/>
            <person name="Newman J.D."/>
        </authorList>
    </citation>
    <scope>NUCLEOTIDE SEQUENCE [LARGE SCALE GENOMIC DNA]</scope>
    <source>
        <strain evidence="8 10">LMG 24720</strain>
    </source>
</reference>
<evidence type="ECO:0000256" key="5">
    <source>
        <dbReference type="ARBA" id="ARBA00022801"/>
    </source>
</evidence>
<gene>
    <name evidence="8" type="ORF">HY04_11370</name>
    <name evidence="9" type="ORF">NCTC13489_01295</name>
</gene>
<dbReference type="EMBL" id="JPEP01000002">
    <property type="protein sequence ID" value="KEY19033.1"/>
    <property type="molecule type" value="Genomic_DNA"/>
</dbReference>
<evidence type="ECO:0000256" key="3">
    <source>
        <dbReference type="ARBA" id="ARBA00022722"/>
    </source>
</evidence>
<keyword evidence="7" id="KW-0346">Stress response</keyword>
<dbReference type="InterPro" id="IPR038570">
    <property type="entry name" value="HicA_sf"/>
</dbReference>
<keyword evidence="4" id="KW-0255">Endonuclease</keyword>
<proteinExistence type="inferred from homology"/>
<dbReference type="Gene3D" id="3.30.920.30">
    <property type="entry name" value="Hypothetical protein"/>
    <property type="match status" value="1"/>
</dbReference>
<evidence type="ECO:0000313" key="11">
    <source>
        <dbReference type="Proteomes" id="UP000270036"/>
    </source>
</evidence>
<dbReference type="EMBL" id="LR134441">
    <property type="protein sequence ID" value="VEH99025.1"/>
    <property type="molecule type" value="Genomic_DNA"/>
</dbReference>
<protein>
    <submittedName>
        <fullName evidence="9">YcfA-like protein</fullName>
    </submittedName>
</protein>
<dbReference type="GO" id="GO:0016787">
    <property type="term" value="F:hydrolase activity"/>
    <property type="evidence" value="ECO:0007669"/>
    <property type="project" value="UniProtKB-KW"/>
</dbReference>
<keyword evidence="2" id="KW-1277">Toxin-antitoxin system</keyword>
<evidence type="ECO:0000256" key="2">
    <source>
        <dbReference type="ARBA" id="ARBA00022649"/>
    </source>
</evidence>
<name>A0A3S4VEL9_9FLAO</name>
<evidence type="ECO:0000313" key="8">
    <source>
        <dbReference type="EMBL" id="KEY19033.1"/>
    </source>
</evidence>
<keyword evidence="6" id="KW-0694">RNA-binding</keyword>
<dbReference type="STRING" id="266748.HY04_11370"/>
<sequence length="64" mass="7507">MKRLKVGEVIKMLEKDSWFLHRQKGSHRQYKHPDKKGTVTVNGKPSEVLSRMLLNSIFKQAGWK</sequence>
<evidence type="ECO:0000313" key="10">
    <source>
        <dbReference type="Proteomes" id="UP000028349"/>
    </source>
</evidence>
<evidence type="ECO:0000256" key="1">
    <source>
        <dbReference type="ARBA" id="ARBA00006620"/>
    </source>
</evidence>
<keyword evidence="10" id="KW-1185">Reference proteome</keyword>
<dbReference type="Pfam" id="PF07927">
    <property type="entry name" value="HicA_toxin"/>
    <property type="match status" value="1"/>
</dbReference>
<keyword evidence="5" id="KW-0378">Hydrolase</keyword>
<accession>A0A3S4VEL9</accession>